<comment type="subunit">
    <text evidence="2">Homodimer.</text>
</comment>
<dbReference type="PANTHER" id="PTHR46018">
    <property type="entry name" value="ZINC PHOSPHODIESTERASE ELAC PROTEIN 1"/>
    <property type="match status" value="1"/>
</dbReference>
<evidence type="ECO:0000256" key="2">
    <source>
        <dbReference type="ARBA" id="ARBA00011738"/>
    </source>
</evidence>
<evidence type="ECO:0000256" key="4">
    <source>
        <dbReference type="ARBA" id="ARBA00022722"/>
    </source>
</evidence>
<evidence type="ECO:0000256" key="8">
    <source>
        <dbReference type="ARBA" id="ARBA00022833"/>
    </source>
</evidence>
<comment type="caution">
    <text evidence="10">The sequence shown here is derived from an EMBL/GenBank/DDBJ whole genome shotgun (WGS) entry which is preliminary data.</text>
</comment>
<dbReference type="Gene3D" id="3.60.15.10">
    <property type="entry name" value="Ribonuclease Z/Hydroxyacylglutathione hydrolase-like"/>
    <property type="match status" value="1"/>
</dbReference>
<dbReference type="NCBIfam" id="NF000801">
    <property type="entry name" value="PRK00055.1-3"/>
    <property type="match status" value="1"/>
</dbReference>
<dbReference type="CDD" id="cd07717">
    <property type="entry name" value="RNaseZ_ZiPD-like_MBL-fold"/>
    <property type="match status" value="1"/>
</dbReference>
<gene>
    <name evidence="10" type="ORF">JCM15548_14429</name>
</gene>
<keyword evidence="4" id="KW-0540">Nuclease</keyword>
<comment type="cofactor">
    <cofactor evidence="1">
        <name>Zn(2+)</name>
        <dbReference type="ChEBI" id="CHEBI:29105"/>
    </cofactor>
</comment>
<evidence type="ECO:0000256" key="6">
    <source>
        <dbReference type="ARBA" id="ARBA00022759"/>
    </source>
</evidence>
<proteinExistence type="predicted"/>
<keyword evidence="7" id="KW-0378">Hydrolase</keyword>
<dbReference type="STRING" id="1236989.JCM15548_14429"/>
<evidence type="ECO:0000259" key="9">
    <source>
        <dbReference type="Pfam" id="PF12706"/>
    </source>
</evidence>
<dbReference type="EMBL" id="BAZW01000076">
    <property type="protein sequence ID" value="GAO27592.1"/>
    <property type="molecule type" value="Genomic_DNA"/>
</dbReference>
<sequence length="266" mass="30059">MQLRKNRIRFTRINHIFISHLHGDHCFGLMGLVSTLGLLGRTADLHIYGHEDLERIFQPQLNYFCRDMPYRIVFHAVNTSVSELVYEDHKVKVHSIPLKHRVPTCGYLFTEQPSDNHLIKEQMDFYQIPIKDIAGIKKGGDFITDDGVVVPNHLLTTPGPAPRSYAFCSDTKYTESIVPIIQDVDLLYHEATFLAGDEKLAAKTFHSSARQAAEIAKLANAKQLIIGHFSTRYKDLSLFEDEAVSVFANTAIAKEGCEFSVPLSTR</sequence>
<dbReference type="AlphaFoldDB" id="A0A0E9LPS7"/>
<keyword evidence="11" id="KW-1185">Reference proteome</keyword>
<name>A0A0E9LPS7_9BACT</name>
<dbReference type="SUPFAM" id="SSF56281">
    <property type="entry name" value="Metallo-hydrolase/oxidoreductase"/>
    <property type="match status" value="1"/>
</dbReference>
<dbReference type="GO" id="GO:0042781">
    <property type="term" value="F:3'-tRNA processing endoribonuclease activity"/>
    <property type="evidence" value="ECO:0007669"/>
    <property type="project" value="TreeGrafter"/>
</dbReference>
<evidence type="ECO:0000256" key="5">
    <source>
        <dbReference type="ARBA" id="ARBA00022723"/>
    </source>
</evidence>
<dbReference type="InterPro" id="IPR013471">
    <property type="entry name" value="RNase_Z/BN"/>
</dbReference>
<feature type="domain" description="Metallo-beta-lactamase" evidence="9">
    <location>
        <begin position="6"/>
        <end position="110"/>
    </location>
</feature>
<evidence type="ECO:0000313" key="10">
    <source>
        <dbReference type="EMBL" id="GAO27592.1"/>
    </source>
</evidence>
<dbReference type="InterPro" id="IPR001279">
    <property type="entry name" value="Metallo-B-lactamas"/>
</dbReference>
<dbReference type="InterPro" id="IPR036866">
    <property type="entry name" value="RibonucZ/Hydroxyglut_hydro"/>
</dbReference>
<organism evidence="10 11">
    <name type="scientific">Geofilum rubicundum JCM 15548</name>
    <dbReference type="NCBI Taxonomy" id="1236989"/>
    <lineage>
        <taxon>Bacteria</taxon>
        <taxon>Pseudomonadati</taxon>
        <taxon>Bacteroidota</taxon>
        <taxon>Bacteroidia</taxon>
        <taxon>Marinilabiliales</taxon>
        <taxon>Marinilabiliaceae</taxon>
        <taxon>Geofilum</taxon>
    </lineage>
</organism>
<dbReference type="PANTHER" id="PTHR46018:SF2">
    <property type="entry name" value="ZINC PHOSPHODIESTERASE ELAC PROTEIN 1"/>
    <property type="match status" value="1"/>
</dbReference>
<keyword evidence="8" id="KW-0862">Zinc</keyword>
<reference evidence="10 11" key="1">
    <citation type="journal article" date="2015" name="Microbes Environ.">
        <title>Distribution and evolution of nitrogen fixation genes in the phylum bacteroidetes.</title>
        <authorList>
            <person name="Inoue J."/>
            <person name="Oshima K."/>
            <person name="Suda W."/>
            <person name="Sakamoto M."/>
            <person name="Iino T."/>
            <person name="Noda S."/>
            <person name="Hongoh Y."/>
            <person name="Hattori M."/>
            <person name="Ohkuma M."/>
        </authorList>
    </citation>
    <scope>NUCLEOTIDE SEQUENCE [LARGE SCALE GENOMIC DNA]</scope>
    <source>
        <strain evidence="10">JCM 15548</strain>
    </source>
</reference>
<dbReference type="GO" id="GO:0046872">
    <property type="term" value="F:metal ion binding"/>
    <property type="evidence" value="ECO:0007669"/>
    <property type="project" value="UniProtKB-KW"/>
</dbReference>
<evidence type="ECO:0000256" key="1">
    <source>
        <dbReference type="ARBA" id="ARBA00001947"/>
    </source>
</evidence>
<keyword evidence="3" id="KW-0819">tRNA processing</keyword>
<evidence type="ECO:0000256" key="7">
    <source>
        <dbReference type="ARBA" id="ARBA00022801"/>
    </source>
</evidence>
<evidence type="ECO:0000256" key="3">
    <source>
        <dbReference type="ARBA" id="ARBA00022694"/>
    </source>
</evidence>
<dbReference type="Pfam" id="PF12706">
    <property type="entry name" value="Lactamase_B_2"/>
    <property type="match status" value="1"/>
</dbReference>
<accession>A0A0E9LPS7</accession>
<dbReference type="Proteomes" id="UP000032900">
    <property type="component" value="Unassembled WGS sequence"/>
</dbReference>
<evidence type="ECO:0000313" key="11">
    <source>
        <dbReference type="Proteomes" id="UP000032900"/>
    </source>
</evidence>
<keyword evidence="5" id="KW-0479">Metal-binding</keyword>
<protein>
    <submittedName>
        <fullName evidence="10">Ribonuclease Z</fullName>
    </submittedName>
</protein>
<keyword evidence="6" id="KW-0255">Endonuclease</keyword>